<gene>
    <name evidence="2" type="ORF">CROQUDRAFT_587338</name>
</gene>
<evidence type="ECO:0000313" key="3">
    <source>
        <dbReference type="Proteomes" id="UP000886653"/>
    </source>
</evidence>
<dbReference type="AlphaFoldDB" id="A0A9P6NFJ5"/>
<dbReference type="EMBL" id="MU167282">
    <property type="protein sequence ID" value="KAG0145124.1"/>
    <property type="molecule type" value="Genomic_DNA"/>
</dbReference>
<feature type="region of interest" description="Disordered" evidence="1">
    <location>
        <begin position="137"/>
        <end position="192"/>
    </location>
</feature>
<protein>
    <submittedName>
        <fullName evidence="2">Uncharacterized protein</fullName>
    </submittedName>
</protein>
<keyword evidence="3" id="KW-1185">Reference proteome</keyword>
<feature type="compositionally biased region" description="Low complexity" evidence="1">
    <location>
        <begin position="230"/>
        <end position="242"/>
    </location>
</feature>
<reference evidence="2" key="1">
    <citation type="submission" date="2013-11" db="EMBL/GenBank/DDBJ databases">
        <title>Genome sequence of the fusiform rust pathogen reveals effectors for host alternation and coevolution with pine.</title>
        <authorList>
            <consortium name="DOE Joint Genome Institute"/>
            <person name="Smith K."/>
            <person name="Pendleton A."/>
            <person name="Kubisiak T."/>
            <person name="Anderson C."/>
            <person name="Salamov A."/>
            <person name="Aerts A."/>
            <person name="Riley R."/>
            <person name="Clum A."/>
            <person name="Lindquist E."/>
            <person name="Ence D."/>
            <person name="Campbell M."/>
            <person name="Kronenberg Z."/>
            <person name="Feau N."/>
            <person name="Dhillon B."/>
            <person name="Hamelin R."/>
            <person name="Burleigh J."/>
            <person name="Smith J."/>
            <person name="Yandell M."/>
            <person name="Nelson C."/>
            <person name="Grigoriev I."/>
            <person name="Davis J."/>
        </authorList>
    </citation>
    <scope>NUCLEOTIDE SEQUENCE</scope>
    <source>
        <strain evidence="2">G11</strain>
    </source>
</reference>
<dbReference type="OrthoDB" id="3260745at2759"/>
<proteinExistence type="predicted"/>
<comment type="caution">
    <text evidence="2">The sequence shown here is derived from an EMBL/GenBank/DDBJ whole genome shotgun (WGS) entry which is preliminary data.</text>
</comment>
<name>A0A9P6NFJ5_9BASI</name>
<accession>A0A9P6NFJ5</accession>
<evidence type="ECO:0000256" key="1">
    <source>
        <dbReference type="SAM" id="MobiDB-lite"/>
    </source>
</evidence>
<feature type="compositionally biased region" description="Low complexity" evidence="1">
    <location>
        <begin position="154"/>
        <end position="165"/>
    </location>
</feature>
<evidence type="ECO:0000313" key="2">
    <source>
        <dbReference type="EMBL" id="KAG0145124.1"/>
    </source>
</evidence>
<dbReference type="Proteomes" id="UP000886653">
    <property type="component" value="Unassembled WGS sequence"/>
</dbReference>
<organism evidence="2 3">
    <name type="scientific">Cronartium quercuum f. sp. fusiforme G11</name>
    <dbReference type="NCBI Taxonomy" id="708437"/>
    <lineage>
        <taxon>Eukaryota</taxon>
        <taxon>Fungi</taxon>
        <taxon>Dikarya</taxon>
        <taxon>Basidiomycota</taxon>
        <taxon>Pucciniomycotina</taxon>
        <taxon>Pucciniomycetes</taxon>
        <taxon>Pucciniales</taxon>
        <taxon>Coleosporiaceae</taxon>
        <taxon>Cronartium</taxon>
    </lineage>
</organism>
<sequence length="299" mass="32645">MGAKVQCTKTQKCAKACHVTCALKTGLFFIDAQLSHGEETYSLLEPPPNGYPPDLDLEQDQKVVVLCKQHNPEYQRAEAERKSKELADKIAGFMAGESIKVKTNKGVFQVFFHSRNPEKQTLRVTFEDGHASDMPYSRVYFGPKSVDEAGKSDSQGQQASQPSKSKASDGFAASAAKKRKTSSSMPSNPATMIHPELYTQAPLYQSEPLGYHSGTFDHHHHNSHVTSLQVGGSSSRSSVASGMFALSSPPEANPGSQPSSWHFHQPSAGPHVEPTLQSTGANHLPLRKPNQFIDPRFQT</sequence>
<feature type="region of interest" description="Disordered" evidence="1">
    <location>
        <begin position="209"/>
        <end position="299"/>
    </location>
</feature>